<feature type="domain" description="FAD-binding" evidence="9">
    <location>
        <begin position="5"/>
        <end position="169"/>
    </location>
</feature>
<dbReference type="PANTHER" id="PTHR47356:SF2">
    <property type="entry name" value="FAD-BINDING DOMAIN-CONTAINING PROTEIN-RELATED"/>
    <property type="match status" value="1"/>
</dbReference>
<reference evidence="10" key="2">
    <citation type="journal article" date="2023" name="IMA Fungus">
        <title>Comparative genomic study of the Penicillium genus elucidates a diverse pangenome and 15 lateral gene transfer events.</title>
        <authorList>
            <person name="Petersen C."/>
            <person name="Sorensen T."/>
            <person name="Nielsen M.R."/>
            <person name="Sondergaard T.E."/>
            <person name="Sorensen J.L."/>
            <person name="Fitzpatrick D.A."/>
            <person name="Frisvad J.C."/>
            <person name="Nielsen K.L."/>
        </authorList>
    </citation>
    <scope>NUCLEOTIDE SEQUENCE</scope>
    <source>
        <strain evidence="10">IBT 30069</strain>
    </source>
</reference>
<dbReference type="InterPro" id="IPR050562">
    <property type="entry name" value="FAD_mOase_fung"/>
</dbReference>
<dbReference type="AlphaFoldDB" id="A0A9W9FYZ1"/>
<comment type="caution">
    <text evidence="10">The sequence shown here is derived from an EMBL/GenBank/DDBJ whole genome shotgun (WGS) entry which is preliminary data.</text>
</comment>
<dbReference type="Proteomes" id="UP001149165">
    <property type="component" value="Unassembled WGS sequence"/>
</dbReference>
<dbReference type="Pfam" id="PF01494">
    <property type="entry name" value="FAD_binding_3"/>
    <property type="match status" value="1"/>
</dbReference>
<name>A0A9W9FYZ1_9EURO</name>
<dbReference type="PRINTS" id="PR00420">
    <property type="entry name" value="RNGMNOXGNASE"/>
</dbReference>
<evidence type="ECO:0000256" key="4">
    <source>
        <dbReference type="ARBA" id="ARBA00022692"/>
    </source>
</evidence>
<evidence type="ECO:0000256" key="8">
    <source>
        <dbReference type="ARBA" id="ARBA00023136"/>
    </source>
</evidence>
<evidence type="ECO:0000256" key="2">
    <source>
        <dbReference type="ARBA" id="ARBA00007992"/>
    </source>
</evidence>
<evidence type="ECO:0000313" key="11">
    <source>
        <dbReference type="Proteomes" id="UP001149165"/>
    </source>
</evidence>
<reference evidence="10" key="1">
    <citation type="submission" date="2022-11" db="EMBL/GenBank/DDBJ databases">
        <authorList>
            <person name="Petersen C."/>
        </authorList>
    </citation>
    <scope>NUCLEOTIDE SEQUENCE</scope>
    <source>
        <strain evidence="10">IBT 30069</strain>
    </source>
</reference>
<sequence length="519" mass="58335">MAPFKVIIVGGSVAGLALANMLERYEIDFVVLEKHENIAPDLGACLGLLPNGLRIMDQLGCYEKILECSVPLNLLNSYDENGDAINKMSEVGVWMESLFGYKSLNQDRQQVIDVLFNNIRDKTKVHTSRGLEKIHPLPNGVKVKTADGSVYEGDIVVGADGVHSRVLDEMQRLAEIDTPNSKKFTRDNFECTYRALVCIGPRPKGIREDEGIKNCRKGRSHLCLSGQNGKWYFNIFEKTEHKTRGSSIPRYTKSDAHAMASAYANDILIPGVTFGDLYKNRTSSMLLPVEEGVLPRCFYNRIILVGDSYHKSTPLFGQGGNNCIVSAAYLANKLHSIKSYDSKPDDELIQNIFQNFQDTRHPETSLIATLGNRIQRLDAFENPVMKFINMKVLPELSSHYIWHAMAQAHTSTWLLDYLPFPSPSHGMLPSRNEIWLKPQVRCGKTNKVWMGLLILPLLAFSAIFWERNNQSPLSSVDTASRLDNEKAENLYFHLLDTAVTGFIAIESNRATYSMKLIGR</sequence>
<dbReference type="InterPro" id="IPR002938">
    <property type="entry name" value="FAD-bd"/>
</dbReference>
<dbReference type="PANTHER" id="PTHR47356">
    <property type="entry name" value="FAD-DEPENDENT MONOOXYGENASE ASQG-RELATED"/>
    <property type="match status" value="1"/>
</dbReference>
<organism evidence="10 11">
    <name type="scientific">Penicillium angulare</name>
    <dbReference type="NCBI Taxonomy" id="116970"/>
    <lineage>
        <taxon>Eukaryota</taxon>
        <taxon>Fungi</taxon>
        <taxon>Dikarya</taxon>
        <taxon>Ascomycota</taxon>
        <taxon>Pezizomycotina</taxon>
        <taxon>Eurotiomycetes</taxon>
        <taxon>Eurotiomycetidae</taxon>
        <taxon>Eurotiales</taxon>
        <taxon>Aspergillaceae</taxon>
        <taxon>Penicillium</taxon>
    </lineage>
</organism>
<accession>A0A9W9FYZ1</accession>
<dbReference type="InterPro" id="IPR036188">
    <property type="entry name" value="FAD/NAD-bd_sf"/>
</dbReference>
<dbReference type="GO" id="GO:0004497">
    <property type="term" value="F:monooxygenase activity"/>
    <property type="evidence" value="ECO:0007669"/>
    <property type="project" value="UniProtKB-KW"/>
</dbReference>
<keyword evidence="6" id="KW-1133">Transmembrane helix</keyword>
<keyword evidence="7" id="KW-0560">Oxidoreductase</keyword>
<gene>
    <name evidence="10" type="ORF">N7456_004817</name>
</gene>
<comment type="subcellular location">
    <subcellularLocation>
        <location evidence="1">Membrane</location>
    </subcellularLocation>
</comment>
<dbReference type="EMBL" id="JAPQKH010000003">
    <property type="protein sequence ID" value="KAJ5108142.1"/>
    <property type="molecule type" value="Genomic_DNA"/>
</dbReference>
<evidence type="ECO:0000256" key="6">
    <source>
        <dbReference type="ARBA" id="ARBA00022989"/>
    </source>
</evidence>
<dbReference type="Gene3D" id="3.50.50.60">
    <property type="entry name" value="FAD/NAD(P)-binding domain"/>
    <property type="match status" value="1"/>
</dbReference>
<keyword evidence="10" id="KW-0503">Monooxygenase</keyword>
<comment type="similarity">
    <text evidence="2">Belongs to the paxM FAD-dependent monooxygenase family.</text>
</comment>
<dbReference type="OrthoDB" id="2431938at2759"/>
<evidence type="ECO:0000259" key="9">
    <source>
        <dbReference type="Pfam" id="PF01494"/>
    </source>
</evidence>
<dbReference type="GO" id="GO:0071949">
    <property type="term" value="F:FAD binding"/>
    <property type="evidence" value="ECO:0007669"/>
    <property type="project" value="InterPro"/>
</dbReference>
<dbReference type="SUPFAM" id="SSF51905">
    <property type="entry name" value="FAD/NAD(P)-binding domain"/>
    <property type="match status" value="1"/>
</dbReference>
<keyword evidence="5" id="KW-0274">FAD</keyword>
<proteinExistence type="inferred from homology"/>
<evidence type="ECO:0000256" key="1">
    <source>
        <dbReference type="ARBA" id="ARBA00004370"/>
    </source>
</evidence>
<evidence type="ECO:0000256" key="5">
    <source>
        <dbReference type="ARBA" id="ARBA00022827"/>
    </source>
</evidence>
<protein>
    <submittedName>
        <fullName evidence="10">Monooxygenase FAD-binding</fullName>
    </submittedName>
</protein>
<evidence type="ECO:0000256" key="7">
    <source>
        <dbReference type="ARBA" id="ARBA00023002"/>
    </source>
</evidence>
<evidence type="ECO:0000313" key="10">
    <source>
        <dbReference type="EMBL" id="KAJ5108142.1"/>
    </source>
</evidence>
<keyword evidence="3" id="KW-0285">Flavoprotein</keyword>
<keyword evidence="11" id="KW-1185">Reference proteome</keyword>
<dbReference type="GO" id="GO:0016020">
    <property type="term" value="C:membrane"/>
    <property type="evidence" value="ECO:0007669"/>
    <property type="project" value="UniProtKB-SubCell"/>
</dbReference>
<keyword evidence="4" id="KW-0812">Transmembrane</keyword>
<keyword evidence="8" id="KW-0472">Membrane</keyword>
<evidence type="ECO:0000256" key="3">
    <source>
        <dbReference type="ARBA" id="ARBA00022630"/>
    </source>
</evidence>